<evidence type="ECO:0000256" key="3">
    <source>
        <dbReference type="ARBA" id="ARBA00022475"/>
    </source>
</evidence>
<dbReference type="InterPro" id="IPR036138">
    <property type="entry name" value="PBP_dimer_sf"/>
</dbReference>
<dbReference type="InterPro" id="IPR012338">
    <property type="entry name" value="Beta-lactam/transpept-like"/>
</dbReference>
<keyword evidence="12" id="KW-0131">Cell cycle</keyword>
<keyword evidence="7" id="KW-1133">Transmembrane helix</keyword>
<sequence length="682" mass="72956">MVFLLLAALIGQLAYLQIINGSKFAGEVDRTDQTVVAGAVPRGLMYDVKGRPLVTNTANNAITYTKSVGTSAAQMYGVANRLANYLTITPTNLQPRDYADYYLADADHAKAVTAKLPKSQQTLTDASKLYKLQAAYVQAHLPTFTSTQREAVMLFKIMNGATQLTTVLLKSSGVTVAESSAVGEHLTSMPGVNLGTDWEREYPNGSSLTSIIGTVSSAKSGLPASGLTSYLANGYARNDRVGTSYLEQQYESILKGAKSRTQVDIGSDNSIINQVQEFKGKAGENLNLTIDLNYQKQVEKVLTSTFKSALSNGAARYSDGAYAIAMNPQTGAVLAVAGLAHDTKTNEITDDALGSINRSFVMGSAVKGAMVLGALQDGVITVKNNTQVDTPIYLPATAVKKSVYPAGTFATLTATKALEVSSNIYMMRLAMKEGHASYVPKSSMTLDDDIFEKMRGYFGQYGLGQKTGIDLPGEVSGLTGDDYANGLLKVGSALDLAYGNYDGYTLMQMAQYISTVANNGYRMKPYVVQSIAEASGTGKSNRIVETTTPSVLGKTGNTQAQLDLVKQGMWQVVHGTDGWTTATSLNTLNPGVAGKTGTAQTFTRRDPTNSQSELLETTTQSFVGFAPAKNPKIAIAVVFPNLRGDDLANYNLTVAKTMFSTYYQQYNIAKQSGYSAHETKLQ</sequence>
<keyword evidence="8" id="KW-0472">Membrane</keyword>
<dbReference type="GO" id="GO:0008360">
    <property type="term" value="P:regulation of cell shape"/>
    <property type="evidence" value="ECO:0007669"/>
    <property type="project" value="UniProtKB-KW"/>
</dbReference>
<dbReference type="PANTHER" id="PTHR30627">
    <property type="entry name" value="PEPTIDOGLYCAN D,D-TRANSPEPTIDASE"/>
    <property type="match status" value="1"/>
</dbReference>
<evidence type="ECO:0000256" key="9">
    <source>
        <dbReference type="ARBA" id="ARBA00023316"/>
    </source>
</evidence>
<gene>
    <name evidence="12" type="ORF">FD02_GL001072</name>
</gene>
<evidence type="ECO:0000256" key="1">
    <source>
        <dbReference type="ARBA" id="ARBA00004162"/>
    </source>
</evidence>
<evidence type="ECO:0000256" key="8">
    <source>
        <dbReference type="ARBA" id="ARBA00023136"/>
    </source>
</evidence>
<evidence type="ECO:0000256" key="6">
    <source>
        <dbReference type="ARBA" id="ARBA00022984"/>
    </source>
</evidence>
<dbReference type="InterPro" id="IPR001460">
    <property type="entry name" value="PCN-bd_Tpept"/>
</dbReference>
<dbReference type="InterPro" id="IPR050515">
    <property type="entry name" value="Beta-lactam/transpept"/>
</dbReference>
<comment type="subcellular location">
    <subcellularLocation>
        <location evidence="1">Cell membrane</location>
        <topology evidence="1">Single-pass membrane protein</topology>
    </subcellularLocation>
</comment>
<dbReference type="SUPFAM" id="SSF56519">
    <property type="entry name" value="Penicillin binding protein dimerisation domain"/>
    <property type="match status" value="1"/>
</dbReference>
<accession>A0A0R1JP36</accession>
<dbReference type="PATRIC" id="fig|1291734.4.peg.1102"/>
<keyword evidence="12" id="KW-0132">Cell division</keyword>
<evidence type="ECO:0000256" key="7">
    <source>
        <dbReference type="ARBA" id="ARBA00022989"/>
    </source>
</evidence>
<dbReference type="Gene3D" id="1.10.10.1230">
    <property type="entry name" value="Penicillin-binding protein, N-terminal non-catalytic domain, head sub-domain"/>
    <property type="match status" value="1"/>
</dbReference>
<evidence type="ECO:0000313" key="12">
    <source>
        <dbReference type="EMBL" id="KRK73216.1"/>
    </source>
</evidence>
<dbReference type="GO" id="GO:0071972">
    <property type="term" value="F:peptidoglycan L,D-transpeptidase activity"/>
    <property type="evidence" value="ECO:0007669"/>
    <property type="project" value="TreeGrafter"/>
</dbReference>
<dbReference type="GO" id="GO:0008658">
    <property type="term" value="F:penicillin binding"/>
    <property type="evidence" value="ECO:0007669"/>
    <property type="project" value="InterPro"/>
</dbReference>
<proteinExistence type="inferred from homology"/>
<evidence type="ECO:0000259" key="10">
    <source>
        <dbReference type="Pfam" id="PF00905"/>
    </source>
</evidence>
<keyword evidence="9" id="KW-0961">Cell wall biogenesis/degradation</keyword>
<protein>
    <submittedName>
        <fullName evidence="12">Cell division protein penicillin-binding protein 2</fullName>
    </submittedName>
</protein>
<feature type="domain" description="Penicillin-binding protein transpeptidase" evidence="10">
    <location>
        <begin position="322"/>
        <end position="660"/>
    </location>
</feature>
<evidence type="ECO:0000256" key="2">
    <source>
        <dbReference type="ARBA" id="ARBA00007171"/>
    </source>
</evidence>
<evidence type="ECO:0000256" key="5">
    <source>
        <dbReference type="ARBA" id="ARBA00022960"/>
    </source>
</evidence>
<comment type="caution">
    <text evidence="12">The sequence shown here is derived from an EMBL/GenBank/DDBJ whole genome shotgun (WGS) entry which is preliminary data.</text>
</comment>
<organism evidence="12 13">
    <name type="scientific">Lacticaseibacillus nasuensis JCM 17158</name>
    <dbReference type="NCBI Taxonomy" id="1291734"/>
    <lineage>
        <taxon>Bacteria</taxon>
        <taxon>Bacillati</taxon>
        <taxon>Bacillota</taxon>
        <taxon>Bacilli</taxon>
        <taxon>Lactobacillales</taxon>
        <taxon>Lactobacillaceae</taxon>
        <taxon>Lacticaseibacillus</taxon>
    </lineage>
</organism>
<evidence type="ECO:0000259" key="11">
    <source>
        <dbReference type="Pfam" id="PF03717"/>
    </source>
</evidence>
<dbReference type="GO" id="GO:0051301">
    <property type="term" value="P:cell division"/>
    <property type="evidence" value="ECO:0007669"/>
    <property type="project" value="UniProtKB-KW"/>
</dbReference>
<dbReference type="AlphaFoldDB" id="A0A0R1JP36"/>
<dbReference type="Pfam" id="PF00905">
    <property type="entry name" value="Transpeptidase"/>
    <property type="match status" value="1"/>
</dbReference>
<dbReference type="GO" id="GO:0005886">
    <property type="term" value="C:plasma membrane"/>
    <property type="evidence" value="ECO:0007669"/>
    <property type="project" value="UniProtKB-SubCell"/>
</dbReference>
<keyword evidence="6" id="KW-0573">Peptidoglycan synthesis</keyword>
<reference evidence="12 13" key="1">
    <citation type="journal article" date="2015" name="Genome Announc.">
        <title>Expanding the biotechnology potential of lactobacilli through comparative genomics of 213 strains and associated genera.</title>
        <authorList>
            <person name="Sun Z."/>
            <person name="Harris H.M."/>
            <person name="McCann A."/>
            <person name="Guo C."/>
            <person name="Argimon S."/>
            <person name="Zhang W."/>
            <person name="Yang X."/>
            <person name="Jeffery I.B."/>
            <person name="Cooney J.C."/>
            <person name="Kagawa T.F."/>
            <person name="Liu W."/>
            <person name="Song Y."/>
            <person name="Salvetti E."/>
            <person name="Wrobel A."/>
            <person name="Rasinkangas P."/>
            <person name="Parkhill J."/>
            <person name="Rea M.C."/>
            <person name="O'Sullivan O."/>
            <person name="Ritari J."/>
            <person name="Douillard F.P."/>
            <person name="Paul Ross R."/>
            <person name="Yang R."/>
            <person name="Briner A.E."/>
            <person name="Felis G.E."/>
            <person name="de Vos W.M."/>
            <person name="Barrangou R."/>
            <person name="Klaenhammer T.R."/>
            <person name="Caufield P.W."/>
            <person name="Cui Y."/>
            <person name="Zhang H."/>
            <person name="O'Toole P.W."/>
        </authorList>
    </citation>
    <scope>NUCLEOTIDE SEQUENCE [LARGE SCALE GENOMIC DNA]</scope>
    <source>
        <strain evidence="12 13">JCM 17158</strain>
    </source>
</reference>
<dbReference type="GO" id="GO:0009252">
    <property type="term" value="P:peptidoglycan biosynthetic process"/>
    <property type="evidence" value="ECO:0007669"/>
    <property type="project" value="UniProtKB-KW"/>
</dbReference>
<dbReference type="InterPro" id="IPR005311">
    <property type="entry name" value="PBP_dimer"/>
</dbReference>
<dbReference type="PANTHER" id="PTHR30627:SF2">
    <property type="entry name" value="PEPTIDOGLYCAN D,D-TRANSPEPTIDASE MRDA"/>
    <property type="match status" value="1"/>
</dbReference>
<name>A0A0R1JP36_9LACO</name>
<dbReference type="GO" id="GO:0071555">
    <property type="term" value="P:cell wall organization"/>
    <property type="evidence" value="ECO:0007669"/>
    <property type="project" value="UniProtKB-KW"/>
</dbReference>
<dbReference type="Gene3D" id="3.40.710.10">
    <property type="entry name" value="DD-peptidase/beta-lactamase superfamily"/>
    <property type="match status" value="1"/>
</dbReference>
<keyword evidence="4" id="KW-0812">Transmembrane</keyword>
<dbReference type="Proteomes" id="UP000051804">
    <property type="component" value="Unassembled WGS sequence"/>
</dbReference>
<dbReference type="SUPFAM" id="SSF56601">
    <property type="entry name" value="beta-lactamase/transpeptidase-like"/>
    <property type="match status" value="1"/>
</dbReference>
<dbReference type="STRING" id="1291734.FD02_GL001072"/>
<keyword evidence="3" id="KW-1003">Cell membrane</keyword>
<dbReference type="Pfam" id="PF03717">
    <property type="entry name" value="PBP_dimer"/>
    <property type="match status" value="1"/>
</dbReference>
<keyword evidence="5" id="KW-0133">Cell shape</keyword>
<feature type="domain" description="Penicillin-binding protein dimerisation" evidence="11">
    <location>
        <begin position="40"/>
        <end position="275"/>
    </location>
</feature>
<keyword evidence="13" id="KW-1185">Reference proteome</keyword>
<dbReference type="EMBL" id="AZDJ01000013">
    <property type="protein sequence ID" value="KRK73216.1"/>
    <property type="molecule type" value="Genomic_DNA"/>
</dbReference>
<dbReference type="Gene3D" id="3.90.1310.10">
    <property type="entry name" value="Penicillin-binding protein 2a (Domain 2)"/>
    <property type="match status" value="1"/>
</dbReference>
<comment type="similarity">
    <text evidence="2">Belongs to the transpeptidase family.</text>
</comment>
<evidence type="ECO:0000256" key="4">
    <source>
        <dbReference type="ARBA" id="ARBA00022692"/>
    </source>
</evidence>
<evidence type="ECO:0000313" key="13">
    <source>
        <dbReference type="Proteomes" id="UP000051804"/>
    </source>
</evidence>